<evidence type="ECO:0000313" key="2">
    <source>
        <dbReference type="Proteomes" id="UP000829196"/>
    </source>
</evidence>
<keyword evidence="2" id="KW-1185">Reference proteome</keyword>
<organism evidence="1 2">
    <name type="scientific">Dendrobium nobile</name>
    <name type="common">Orchid</name>
    <dbReference type="NCBI Taxonomy" id="94219"/>
    <lineage>
        <taxon>Eukaryota</taxon>
        <taxon>Viridiplantae</taxon>
        <taxon>Streptophyta</taxon>
        <taxon>Embryophyta</taxon>
        <taxon>Tracheophyta</taxon>
        <taxon>Spermatophyta</taxon>
        <taxon>Magnoliopsida</taxon>
        <taxon>Liliopsida</taxon>
        <taxon>Asparagales</taxon>
        <taxon>Orchidaceae</taxon>
        <taxon>Epidendroideae</taxon>
        <taxon>Malaxideae</taxon>
        <taxon>Dendrobiinae</taxon>
        <taxon>Dendrobium</taxon>
    </lineage>
</organism>
<sequence length="178" mass="20253">MRSPASSSPPFSHTLLTQMTMMEMIRSIADYSRELGDWFQLQALEGKKMKGRNVFDGGEWSFLATHSKVYLMRRRLDSCEGGQVGYQQRNLEREKQTLGRPKAIGREAILLKWPMEVKIIRHEKEHAKLGGNFVGRQDVRAKACESKGGKVENPQRNAVGISLFFTRESCGVFETCLI</sequence>
<gene>
    <name evidence="1" type="ORF">KFK09_019754</name>
</gene>
<dbReference type="AlphaFoldDB" id="A0A8T3ARW0"/>
<dbReference type="Proteomes" id="UP000829196">
    <property type="component" value="Unassembled WGS sequence"/>
</dbReference>
<accession>A0A8T3ARW0</accession>
<evidence type="ECO:0000313" key="1">
    <source>
        <dbReference type="EMBL" id="KAI0498857.1"/>
    </source>
</evidence>
<comment type="caution">
    <text evidence="1">The sequence shown here is derived from an EMBL/GenBank/DDBJ whole genome shotgun (WGS) entry which is preliminary data.</text>
</comment>
<dbReference type="EMBL" id="JAGYWB010000014">
    <property type="protein sequence ID" value="KAI0498857.1"/>
    <property type="molecule type" value="Genomic_DNA"/>
</dbReference>
<protein>
    <submittedName>
        <fullName evidence="1">Uncharacterized protein</fullName>
    </submittedName>
</protein>
<name>A0A8T3ARW0_DENNO</name>
<reference evidence="1" key="1">
    <citation type="journal article" date="2022" name="Front. Genet.">
        <title>Chromosome-Scale Assembly of the Dendrobium nobile Genome Provides Insights Into the Molecular Mechanism of the Biosynthesis of the Medicinal Active Ingredient of Dendrobium.</title>
        <authorList>
            <person name="Xu Q."/>
            <person name="Niu S.-C."/>
            <person name="Li K.-L."/>
            <person name="Zheng P.-J."/>
            <person name="Zhang X.-J."/>
            <person name="Jia Y."/>
            <person name="Liu Y."/>
            <person name="Niu Y.-X."/>
            <person name="Yu L.-H."/>
            <person name="Chen D.-F."/>
            <person name="Zhang G.-Q."/>
        </authorList>
    </citation>
    <scope>NUCLEOTIDE SEQUENCE</scope>
    <source>
        <tissue evidence="1">Leaf</tissue>
    </source>
</reference>
<proteinExistence type="predicted"/>